<protein>
    <submittedName>
        <fullName evidence="1">Uncharacterized protein</fullName>
    </submittedName>
</protein>
<dbReference type="Proteomes" id="UP000326396">
    <property type="component" value="Linkage Group LG6"/>
</dbReference>
<reference evidence="1 2" key="1">
    <citation type="submission" date="2019-05" db="EMBL/GenBank/DDBJ databases">
        <title>Mikania micrantha, genome provides insights into the molecular mechanism of rapid growth.</title>
        <authorList>
            <person name="Liu B."/>
        </authorList>
    </citation>
    <scope>NUCLEOTIDE SEQUENCE [LARGE SCALE GENOMIC DNA]</scope>
    <source>
        <strain evidence="1">NLD-2019</strain>
        <tissue evidence="1">Leaf</tissue>
    </source>
</reference>
<name>A0A5N6M7G6_9ASTR</name>
<evidence type="ECO:0000313" key="1">
    <source>
        <dbReference type="EMBL" id="KAD3336367.1"/>
    </source>
</evidence>
<evidence type="ECO:0000313" key="2">
    <source>
        <dbReference type="Proteomes" id="UP000326396"/>
    </source>
</evidence>
<organism evidence="1 2">
    <name type="scientific">Mikania micrantha</name>
    <name type="common">bitter vine</name>
    <dbReference type="NCBI Taxonomy" id="192012"/>
    <lineage>
        <taxon>Eukaryota</taxon>
        <taxon>Viridiplantae</taxon>
        <taxon>Streptophyta</taxon>
        <taxon>Embryophyta</taxon>
        <taxon>Tracheophyta</taxon>
        <taxon>Spermatophyta</taxon>
        <taxon>Magnoliopsida</taxon>
        <taxon>eudicotyledons</taxon>
        <taxon>Gunneridae</taxon>
        <taxon>Pentapetalae</taxon>
        <taxon>asterids</taxon>
        <taxon>campanulids</taxon>
        <taxon>Asterales</taxon>
        <taxon>Asteraceae</taxon>
        <taxon>Asteroideae</taxon>
        <taxon>Heliantheae alliance</taxon>
        <taxon>Eupatorieae</taxon>
        <taxon>Mikania</taxon>
    </lineage>
</organism>
<accession>A0A5N6M7G6</accession>
<sequence>MVMDLLQLMLIAEPFVYELEKLPLHNLDNGSDGRIASKWAKARAQPSEGRSYSSEATLLPKDNSLLLMAVQDNYFGRSTLRRIITSELPKT</sequence>
<dbReference type="EMBL" id="SZYD01000016">
    <property type="protein sequence ID" value="KAD3336367.1"/>
    <property type="molecule type" value="Genomic_DNA"/>
</dbReference>
<gene>
    <name evidence="1" type="ORF">E3N88_31886</name>
</gene>
<comment type="caution">
    <text evidence="1">The sequence shown here is derived from an EMBL/GenBank/DDBJ whole genome shotgun (WGS) entry which is preliminary data.</text>
</comment>
<proteinExistence type="predicted"/>
<dbReference type="AlphaFoldDB" id="A0A5N6M7G6"/>
<keyword evidence="2" id="KW-1185">Reference proteome</keyword>